<dbReference type="RefSeq" id="WP_377339962.1">
    <property type="nucleotide sequence ID" value="NZ_JBHLUE010000012.1"/>
</dbReference>
<dbReference type="NCBIfam" id="NF008528">
    <property type="entry name" value="PRK11463.1-2"/>
    <property type="match status" value="1"/>
</dbReference>
<protein>
    <submittedName>
        <fullName evidence="3">FxsA family protein</fullName>
    </submittedName>
</protein>
<feature type="transmembrane region" description="Helical" evidence="2">
    <location>
        <begin position="32"/>
        <end position="50"/>
    </location>
</feature>
<feature type="transmembrane region" description="Helical" evidence="2">
    <location>
        <begin position="7"/>
        <end position="26"/>
    </location>
</feature>
<proteinExistence type="predicted"/>
<keyword evidence="2" id="KW-1133">Transmembrane helix</keyword>
<organism evidence="3 4">
    <name type="scientific">Plantactinospora siamensis</name>
    <dbReference type="NCBI Taxonomy" id="555372"/>
    <lineage>
        <taxon>Bacteria</taxon>
        <taxon>Bacillati</taxon>
        <taxon>Actinomycetota</taxon>
        <taxon>Actinomycetes</taxon>
        <taxon>Micromonosporales</taxon>
        <taxon>Micromonosporaceae</taxon>
        <taxon>Plantactinospora</taxon>
    </lineage>
</organism>
<dbReference type="PANTHER" id="PTHR35335:SF1">
    <property type="entry name" value="UPF0716 PROTEIN FXSA"/>
    <property type="match status" value="1"/>
</dbReference>
<reference evidence="3 4" key="1">
    <citation type="submission" date="2024-09" db="EMBL/GenBank/DDBJ databases">
        <authorList>
            <person name="Sun Q."/>
            <person name="Mori K."/>
        </authorList>
    </citation>
    <scope>NUCLEOTIDE SEQUENCE [LARGE SCALE GENOMIC DNA]</scope>
    <source>
        <strain evidence="3 4">TBRC 2205</strain>
    </source>
</reference>
<evidence type="ECO:0000256" key="2">
    <source>
        <dbReference type="SAM" id="Phobius"/>
    </source>
</evidence>
<feature type="compositionally biased region" description="Low complexity" evidence="1">
    <location>
        <begin position="142"/>
        <end position="158"/>
    </location>
</feature>
<dbReference type="Pfam" id="PF04186">
    <property type="entry name" value="FxsA"/>
    <property type="match status" value="1"/>
</dbReference>
<gene>
    <name evidence="3" type="ORF">ACFFHU_16765</name>
</gene>
<keyword evidence="2" id="KW-0472">Membrane</keyword>
<accession>A0ABV6P0F3</accession>
<evidence type="ECO:0000313" key="4">
    <source>
        <dbReference type="Proteomes" id="UP001589894"/>
    </source>
</evidence>
<evidence type="ECO:0000313" key="3">
    <source>
        <dbReference type="EMBL" id="MFC0565778.1"/>
    </source>
</evidence>
<dbReference type="InterPro" id="IPR007313">
    <property type="entry name" value="FxsA"/>
</dbReference>
<feature type="transmembrane region" description="Helical" evidence="2">
    <location>
        <begin position="79"/>
        <end position="104"/>
    </location>
</feature>
<dbReference type="Proteomes" id="UP001589894">
    <property type="component" value="Unassembled WGS sequence"/>
</dbReference>
<name>A0ABV6P0F3_9ACTN</name>
<comment type="caution">
    <text evidence="3">The sequence shown here is derived from an EMBL/GenBank/DDBJ whole genome shotgun (WGS) entry which is preliminary data.</text>
</comment>
<feature type="region of interest" description="Disordered" evidence="1">
    <location>
        <begin position="137"/>
        <end position="188"/>
    </location>
</feature>
<dbReference type="EMBL" id="JBHLUE010000012">
    <property type="protein sequence ID" value="MFC0565778.1"/>
    <property type="molecule type" value="Genomic_DNA"/>
</dbReference>
<keyword evidence="4" id="KW-1185">Reference proteome</keyword>
<dbReference type="PANTHER" id="PTHR35335">
    <property type="entry name" value="UPF0716 PROTEIN FXSA"/>
    <property type="match status" value="1"/>
</dbReference>
<evidence type="ECO:0000256" key="1">
    <source>
        <dbReference type="SAM" id="MobiDB-lite"/>
    </source>
</evidence>
<sequence>MPRWLRYLPLALLVAAVVEIAVFVLLGHLIGYAPTLLLALLASAAGLFLVRREGMRAWRSFRAAAAAGQPPGRQVTDGLIGLLGALLLAVPGLVSGLLGVLLLVPPVRRVARAAVERATERRVSSMLAGEMFGPRRVRVRRGAPTDPAASGDPGAADPIRPPAGAVRPTVSPAPPGAGDIVEGEIVDR</sequence>
<keyword evidence="2" id="KW-0812">Transmembrane</keyword>